<dbReference type="PANTHER" id="PTHR31589">
    <property type="entry name" value="PROTEIN, PUTATIVE (DUF239)-RELATED-RELATED"/>
    <property type="match status" value="1"/>
</dbReference>
<dbReference type="GeneID" id="115756145"/>
<evidence type="ECO:0000313" key="5">
    <source>
        <dbReference type="RefSeq" id="XP_048134101.1"/>
    </source>
</evidence>
<dbReference type="PANTHER" id="PTHR31589:SF110">
    <property type="entry name" value="PROTEIN, PUTATIVE (DUF239)-RELATED"/>
    <property type="match status" value="1"/>
</dbReference>
<feature type="compositionally biased region" description="Polar residues" evidence="1">
    <location>
        <begin position="82"/>
        <end position="95"/>
    </location>
</feature>
<name>A0ABM3HBX6_9MYRT</name>
<proteinExistence type="predicted"/>
<keyword evidence="2" id="KW-0732">Signal</keyword>
<feature type="chain" id="PRO_5046804163" evidence="2">
    <location>
        <begin position="21"/>
        <end position="162"/>
    </location>
</feature>
<reference evidence="5" key="1">
    <citation type="submission" date="2025-08" db="UniProtKB">
        <authorList>
            <consortium name="RefSeq"/>
        </authorList>
    </citation>
    <scope>IDENTIFICATION</scope>
    <source>
        <tissue evidence="5">Leaf</tissue>
    </source>
</reference>
<dbReference type="Pfam" id="PF14365">
    <property type="entry name" value="Neprosin_AP"/>
    <property type="match status" value="1"/>
</dbReference>
<evidence type="ECO:0000256" key="2">
    <source>
        <dbReference type="SAM" id="SignalP"/>
    </source>
</evidence>
<dbReference type="Proteomes" id="UP000827889">
    <property type="component" value="Chromosome 4"/>
</dbReference>
<organism evidence="4 5">
    <name type="scientific">Rhodamnia argentea</name>
    <dbReference type="NCBI Taxonomy" id="178133"/>
    <lineage>
        <taxon>Eukaryota</taxon>
        <taxon>Viridiplantae</taxon>
        <taxon>Streptophyta</taxon>
        <taxon>Embryophyta</taxon>
        <taxon>Tracheophyta</taxon>
        <taxon>Spermatophyta</taxon>
        <taxon>Magnoliopsida</taxon>
        <taxon>eudicotyledons</taxon>
        <taxon>Gunneridae</taxon>
        <taxon>Pentapetalae</taxon>
        <taxon>rosids</taxon>
        <taxon>malvids</taxon>
        <taxon>Myrtales</taxon>
        <taxon>Myrtaceae</taxon>
        <taxon>Myrtoideae</taxon>
        <taxon>Myrteae</taxon>
        <taxon>Australasian group</taxon>
        <taxon>Rhodamnia</taxon>
    </lineage>
</organism>
<keyword evidence="4" id="KW-1185">Reference proteome</keyword>
<dbReference type="InterPro" id="IPR053168">
    <property type="entry name" value="Glutamic_endopeptidase"/>
</dbReference>
<sequence>MASKLLLGILIFCSVYIVCGKTSLSQDDLELERQLKTMNKPPIKTFVTKEGETIDCIDINKQPSLDHPLLKNHKIQRKPSPNIVNSPTSSSTGNKLVTFGPREPCPDGTVPIPRVRKEDLIRARSLLKNPSPLFTVSNDDPSHHVSLACLRRCTWHMLTQTI</sequence>
<feature type="region of interest" description="Disordered" evidence="1">
    <location>
        <begin position="77"/>
        <end position="112"/>
    </location>
</feature>
<protein>
    <submittedName>
        <fullName evidence="5">Uncharacterized protein LOC115756145</fullName>
    </submittedName>
</protein>
<dbReference type="InterPro" id="IPR025521">
    <property type="entry name" value="Neprosin_propep"/>
</dbReference>
<evidence type="ECO:0000256" key="1">
    <source>
        <dbReference type="SAM" id="MobiDB-lite"/>
    </source>
</evidence>
<gene>
    <name evidence="5" type="primary">LOC115756145</name>
</gene>
<evidence type="ECO:0000313" key="4">
    <source>
        <dbReference type="Proteomes" id="UP000827889"/>
    </source>
</evidence>
<accession>A0ABM3HBX6</accession>
<feature type="signal peptide" evidence="2">
    <location>
        <begin position="1"/>
        <end position="20"/>
    </location>
</feature>
<feature type="domain" description="Neprosin activation peptide" evidence="3">
    <location>
        <begin position="46"/>
        <end position="126"/>
    </location>
</feature>
<evidence type="ECO:0000259" key="3">
    <source>
        <dbReference type="Pfam" id="PF14365"/>
    </source>
</evidence>
<dbReference type="RefSeq" id="XP_048134101.1">
    <property type="nucleotide sequence ID" value="XM_048278144.1"/>
</dbReference>